<organism evidence="2 3">
    <name type="scientific">Desulfuromonas thiophila</name>
    <dbReference type="NCBI Taxonomy" id="57664"/>
    <lineage>
        <taxon>Bacteria</taxon>
        <taxon>Pseudomonadati</taxon>
        <taxon>Thermodesulfobacteriota</taxon>
        <taxon>Desulfuromonadia</taxon>
        <taxon>Desulfuromonadales</taxon>
        <taxon>Desulfuromonadaceae</taxon>
        <taxon>Desulfuromonas</taxon>
    </lineage>
</organism>
<dbReference type="AlphaFoldDB" id="A0A1G6XFJ1"/>
<accession>A0A1G6XFJ1</accession>
<dbReference type="SUPFAM" id="SSF53448">
    <property type="entry name" value="Nucleotide-diphospho-sugar transferases"/>
    <property type="match status" value="1"/>
</dbReference>
<gene>
    <name evidence="2" type="ORF">SAMN05661003_101252</name>
</gene>
<keyword evidence="3" id="KW-1185">Reference proteome</keyword>
<proteinExistence type="predicted"/>
<dbReference type="CDD" id="cd04179">
    <property type="entry name" value="DPM_DPG-synthase_like"/>
    <property type="match status" value="1"/>
</dbReference>
<dbReference type="STRING" id="57664.SAMN05661003_101252"/>
<dbReference type="InterPro" id="IPR029044">
    <property type="entry name" value="Nucleotide-diphossugar_trans"/>
</dbReference>
<dbReference type="RefSeq" id="WP_092075443.1">
    <property type="nucleotide sequence ID" value="NZ_FNAQ01000001.1"/>
</dbReference>
<dbReference type="InterPro" id="IPR050256">
    <property type="entry name" value="Glycosyltransferase_2"/>
</dbReference>
<dbReference type="Proteomes" id="UP000243205">
    <property type="component" value="Unassembled WGS sequence"/>
</dbReference>
<dbReference type="OrthoDB" id="9811222at2"/>
<sequence length="260" mass="28528">MPTTAPRIALIIPAHNEAESLPTVLRRVPSCISQVLVVDNGSTDDTGVLARAGGARVVREERLGYGSACLAGIAALQGEPPELVAFADADGSDNHPQLQLLAQTLAEENLDLVLAQRVPKNRAALSLQQRFGNGLATWLISLLWGGNYQDLGPMRLIRWSALQDLQMRDAGYGWTIEMQIKALQQGLRIREIPLLYLPRLAGQSKISRTLRGVVRAGSTILWIVAREAWHDRRQIGWRLYRRSRAAISASINAMAGALKM</sequence>
<name>A0A1G6XFJ1_9BACT</name>
<protein>
    <submittedName>
        <fullName evidence="2">Glycosyltransferase involved in cell wall bisynthesis</fullName>
    </submittedName>
</protein>
<keyword evidence="2" id="KW-0808">Transferase</keyword>
<dbReference type="EMBL" id="FNAQ01000001">
    <property type="protein sequence ID" value="SDD76831.1"/>
    <property type="molecule type" value="Genomic_DNA"/>
</dbReference>
<dbReference type="PANTHER" id="PTHR48090">
    <property type="entry name" value="UNDECAPRENYL-PHOSPHATE 4-DEOXY-4-FORMAMIDO-L-ARABINOSE TRANSFERASE-RELATED"/>
    <property type="match status" value="1"/>
</dbReference>
<dbReference type="InterPro" id="IPR001173">
    <property type="entry name" value="Glyco_trans_2-like"/>
</dbReference>
<reference evidence="3" key="1">
    <citation type="submission" date="2016-10" db="EMBL/GenBank/DDBJ databases">
        <authorList>
            <person name="Varghese N."/>
            <person name="Submissions S."/>
        </authorList>
    </citation>
    <scope>NUCLEOTIDE SEQUENCE [LARGE SCALE GENOMIC DNA]</scope>
    <source>
        <strain evidence="3">DSM 8987</strain>
    </source>
</reference>
<dbReference type="PANTHER" id="PTHR48090:SF7">
    <property type="entry name" value="RFBJ PROTEIN"/>
    <property type="match status" value="1"/>
</dbReference>
<dbReference type="Gene3D" id="3.90.550.10">
    <property type="entry name" value="Spore Coat Polysaccharide Biosynthesis Protein SpsA, Chain A"/>
    <property type="match status" value="1"/>
</dbReference>
<evidence type="ECO:0000313" key="3">
    <source>
        <dbReference type="Proteomes" id="UP000243205"/>
    </source>
</evidence>
<evidence type="ECO:0000313" key="2">
    <source>
        <dbReference type="EMBL" id="SDD76831.1"/>
    </source>
</evidence>
<feature type="domain" description="Glycosyltransferase 2-like" evidence="1">
    <location>
        <begin position="10"/>
        <end position="123"/>
    </location>
</feature>
<dbReference type="Pfam" id="PF00535">
    <property type="entry name" value="Glycos_transf_2"/>
    <property type="match status" value="1"/>
</dbReference>
<dbReference type="GO" id="GO:0016740">
    <property type="term" value="F:transferase activity"/>
    <property type="evidence" value="ECO:0007669"/>
    <property type="project" value="UniProtKB-KW"/>
</dbReference>
<evidence type="ECO:0000259" key="1">
    <source>
        <dbReference type="Pfam" id="PF00535"/>
    </source>
</evidence>